<evidence type="ECO:0000313" key="1">
    <source>
        <dbReference type="EMBL" id="CRZ07486.1"/>
    </source>
</evidence>
<sequence>METVLIGKPELRKLGIDPELLLDEILKEASENNITIGPDPHEPADSDRAPIQSKRMTEQDPEYPEPGFDYIIPIGDEDKFETELAIKNMVDRAIKSGIPATRNELTTLVSDMIFGVRVLETILPLKFLLRSYIVNLVQRIFAVSSVDILFHTKNSCMRIQMHLKRIIISTETHRVETLPPP</sequence>
<name>A0A0H5R0H3_9EUKA</name>
<dbReference type="EMBL" id="HACM01007044">
    <property type="protein sequence ID" value="CRZ07486.1"/>
    <property type="molecule type" value="Transcribed_RNA"/>
</dbReference>
<dbReference type="EMBL" id="HACM01007040">
    <property type="protein sequence ID" value="CRZ07482.1"/>
    <property type="molecule type" value="Transcribed_RNA"/>
</dbReference>
<accession>A0A0H5R0H3</accession>
<reference evidence="1" key="1">
    <citation type="submission" date="2015-04" db="EMBL/GenBank/DDBJ databases">
        <title>The genome sequence of the plant pathogenic Rhizarian Plasmodiophora brassicae reveals insights in its biotrophic life cycle and the origin of chitin synthesis.</title>
        <authorList>
            <person name="Schwelm A."/>
            <person name="Fogelqvist J."/>
            <person name="Knaust A."/>
            <person name="Julke S."/>
            <person name="Lilja T."/>
            <person name="Dhandapani V."/>
            <person name="Bonilla-Rosso G."/>
            <person name="Karlsson M."/>
            <person name="Shevchenko A."/>
            <person name="Choi S.R."/>
            <person name="Kim H.G."/>
            <person name="Park J.Y."/>
            <person name="Lim Y.P."/>
            <person name="Ludwig-Muller J."/>
            <person name="Dixelius C."/>
        </authorList>
    </citation>
    <scope>NUCLEOTIDE SEQUENCE</scope>
    <source>
        <tissue evidence="1">Potato root galls</tissue>
    </source>
</reference>
<dbReference type="AlphaFoldDB" id="A0A0H5R0H3"/>
<proteinExistence type="predicted"/>
<organism evidence="1">
    <name type="scientific">Spongospora subterranea</name>
    <dbReference type="NCBI Taxonomy" id="70186"/>
    <lineage>
        <taxon>Eukaryota</taxon>
        <taxon>Sar</taxon>
        <taxon>Rhizaria</taxon>
        <taxon>Endomyxa</taxon>
        <taxon>Phytomyxea</taxon>
        <taxon>Plasmodiophorida</taxon>
        <taxon>Plasmodiophoridae</taxon>
        <taxon>Spongospora</taxon>
    </lineage>
</organism>
<protein>
    <submittedName>
        <fullName evidence="1">Uncharacterized protein</fullName>
    </submittedName>
</protein>